<dbReference type="STRING" id="483547.GSUB_12295"/>
<dbReference type="PANTHER" id="PTHR36573:SF1">
    <property type="entry name" value="INTERMEMBRANE PHOSPHOLIPID TRANSPORT SYSTEM BINDING PROTEIN MLAC"/>
    <property type="match status" value="1"/>
</dbReference>
<sequence length="201" mass="23089">MFSKWMTAACLLLCLAPAAAFSAEAGPLAQIEQTVEQVIDTLKDDAIRGEQQRQRLTELIKARFDFQAMSQWVLGPYWKKANVDEQETFMELFSELLEASYLGRIESYTDEEVRFVSEKINGPRAEVETLIVTRSADIPISYKLVDRQGEWLVYDVIVEKVSLVRNYRGTFTEIARKEGMDGLFEQMRSKIEDLKSRSKEA</sequence>
<dbReference type="EMBL" id="CP010311">
    <property type="protein sequence ID" value="AJF07179.1"/>
    <property type="molecule type" value="Genomic_DNA"/>
</dbReference>
<evidence type="ECO:0000313" key="3">
    <source>
        <dbReference type="Proteomes" id="UP000035036"/>
    </source>
</evidence>
<evidence type="ECO:0000256" key="1">
    <source>
        <dbReference type="SAM" id="SignalP"/>
    </source>
</evidence>
<dbReference type="OrthoDB" id="9798905at2"/>
<proteinExistence type="predicted"/>
<dbReference type="Pfam" id="PF05494">
    <property type="entry name" value="MlaC"/>
    <property type="match status" value="1"/>
</dbReference>
<feature type="signal peptide" evidence="1">
    <location>
        <begin position="1"/>
        <end position="25"/>
    </location>
</feature>
<dbReference type="PANTHER" id="PTHR36573">
    <property type="entry name" value="INTERMEMBRANE PHOSPHOLIPID TRANSPORT SYSTEM BINDING PROTEIN MLAC"/>
    <property type="match status" value="1"/>
</dbReference>
<dbReference type="HOGENOM" id="CLU_094502_2_0_7"/>
<organism evidence="2 3">
    <name type="scientific">Geoalkalibacter subterraneus</name>
    <dbReference type="NCBI Taxonomy" id="483547"/>
    <lineage>
        <taxon>Bacteria</taxon>
        <taxon>Pseudomonadati</taxon>
        <taxon>Thermodesulfobacteriota</taxon>
        <taxon>Desulfuromonadia</taxon>
        <taxon>Desulfuromonadales</taxon>
        <taxon>Geoalkalibacteraceae</taxon>
        <taxon>Geoalkalibacter</taxon>
    </lineage>
</organism>
<protein>
    <recommendedName>
        <fullName evidence="4">Toluene tolerance protein</fullName>
    </recommendedName>
</protein>
<keyword evidence="1" id="KW-0732">Signal</keyword>
<keyword evidence="3" id="KW-1185">Reference proteome</keyword>
<dbReference type="AlphaFoldDB" id="A0A0B5FRB2"/>
<dbReference type="InterPro" id="IPR042245">
    <property type="entry name" value="Tgt2/MlaC_sf"/>
</dbReference>
<accession>A0A0B5FRB2</accession>
<name>A0A0B5FRB2_9BACT</name>
<reference evidence="2 3" key="1">
    <citation type="journal article" date="2015" name="Genome Announc.">
        <title>Genomes of Geoalkalibacter ferrihydriticus Z-0531T and Geoalkalibacter subterraneus Red1T, Two Haloalkaliphilic Metal-Reducing Deltaproteobacteria.</title>
        <authorList>
            <person name="Badalamenti J.P."/>
            <person name="Krajmalnik-Brown R."/>
            <person name="Torres C.I."/>
            <person name="Bond D.R."/>
        </authorList>
    </citation>
    <scope>NUCLEOTIDE SEQUENCE [LARGE SCALE GENOMIC DNA]</scope>
    <source>
        <strain evidence="2 3">Red1</strain>
    </source>
</reference>
<dbReference type="RefSeq" id="WP_040201020.1">
    <property type="nucleotide sequence ID" value="NZ_CP010311.1"/>
</dbReference>
<evidence type="ECO:0000313" key="2">
    <source>
        <dbReference type="EMBL" id="AJF07179.1"/>
    </source>
</evidence>
<dbReference type="Gene3D" id="3.10.450.710">
    <property type="entry name" value="Tgt2/MlaC"/>
    <property type="match status" value="1"/>
</dbReference>
<evidence type="ECO:0008006" key="4">
    <source>
        <dbReference type="Google" id="ProtNLM"/>
    </source>
</evidence>
<dbReference type="Proteomes" id="UP000035036">
    <property type="component" value="Chromosome"/>
</dbReference>
<dbReference type="KEGG" id="gsb:GSUB_12295"/>
<dbReference type="PIRSF" id="PIRSF004649">
    <property type="entry name" value="MlaC"/>
    <property type="match status" value="1"/>
</dbReference>
<dbReference type="InterPro" id="IPR008869">
    <property type="entry name" value="MlaC/ttg2D"/>
</dbReference>
<feature type="chain" id="PRO_5002102081" description="Toluene tolerance protein" evidence="1">
    <location>
        <begin position="26"/>
        <end position="201"/>
    </location>
</feature>
<gene>
    <name evidence="2" type="ORF">GSUB_12295</name>
</gene>